<evidence type="ECO:0000313" key="3">
    <source>
        <dbReference type="EMBL" id="KAG8556275.1"/>
    </source>
</evidence>
<dbReference type="PANTHER" id="PTHR20882">
    <property type="entry name" value="CYTOPLASMIC TRNA 2-THIOLATION PROTEIN 2"/>
    <property type="match status" value="1"/>
</dbReference>
<evidence type="ECO:0000313" key="4">
    <source>
        <dbReference type="Proteomes" id="UP000824782"/>
    </source>
</evidence>
<keyword evidence="2" id="KW-0819">tRNA processing</keyword>
<name>A0AAV7AAG1_ENGPU</name>
<evidence type="ECO:0000256" key="2">
    <source>
        <dbReference type="ARBA" id="ARBA00022694"/>
    </source>
</evidence>
<sequence length="177" mass="19938">APENSSIQHLSESFITKLQTDFPSTVSTMYRTGEKLNISKKQIAEENVTQERCLICMCILDVGVGEASAFCATQVSQNLSQKRQNRNAELLSDTENKCCNRGQCCDRSTSCSSSSSVPRPQDVLPLLCYSCRVTVKDVVSVSTFPPYILQEAEHRRRRMEMRKEIQDFLLDEGSENL</sequence>
<comment type="caution">
    <text evidence="3">The sequence shown here is derived from an EMBL/GenBank/DDBJ whole genome shotgun (WGS) entry which is preliminary data.</text>
</comment>
<gene>
    <name evidence="3" type="ORF">GDO81_018002</name>
</gene>
<reference evidence="3" key="1">
    <citation type="thesis" date="2020" institute="ProQuest LLC" country="789 East Eisenhower Parkway, Ann Arbor, MI, USA">
        <title>Comparative Genomics and Chromosome Evolution.</title>
        <authorList>
            <person name="Mudd A.B."/>
        </authorList>
    </citation>
    <scope>NUCLEOTIDE SEQUENCE</scope>
    <source>
        <strain evidence="3">237g6f4</strain>
        <tissue evidence="3">Blood</tissue>
    </source>
</reference>
<dbReference type="EMBL" id="WNYA01000009">
    <property type="protein sequence ID" value="KAG8556275.1"/>
    <property type="molecule type" value="Genomic_DNA"/>
</dbReference>
<protein>
    <submittedName>
        <fullName evidence="3">Uncharacterized protein</fullName>
    </submittedName>
</protein>
<dbReference type="GO" id="GO:0002143">
    <property type="term" value="P:tRNA wobble position uridine thiolation"/>
    <property type="evidence" value="ECO:0007669"/>
    <property type="project" value="TreeGrafter"/>
</dbReference>
<dbReference type="PANTHER" id="PTHR20882:SF14">
    <property type="entry name" value="CYTOPLASMIC TRNA 2-THIOLATION PROTEIN 2"/>
    <property type="match status" value="1"/>
</dbReference>
<keyword evidence="1" id="KW-0963">Cytoplasm</keyword>
<dbReference type="GO" id="GO:0005829">
    <property type="term" value="C:cytosol"/>
    <property type="evidence" value="ECO:0007669"/>
    <property type="project" value="TreeGrafter"/>
</dbReference>
<evidence type="ECO:0000256" key="1">
    <source>
        <dbReference type="ARBA" id="ARBA00022490"/>
    </source>
</evidence>
<feature type="non-terminal residue" evidence="3">
    <location>
        <position position="1"/>
    </location>
</feature>
<organism evidence="3 4">
    <name type="scientific">Engystomops pustulosus</name>
    <name type="common">Tungara frog</name>
    <name type="synonym">Physalaemus pustulosus</name>
    <dbReference type="NCBI Taxonomy" id="76066"/>
    <lineage>
        <taxon>Eukaryota</taxon>
        <taxon>Metazoa</taxon>
        <taxon>Chordata</taxon>
        <taxon>Craniata</taxon>
        <taxon>Vertebrata</taxon>
        <taxon>Euteleostomi</taxon>
        <taxon>Amphibia</taxon>
        <taxon>Batrachia</taxon>
        <taxon>Anura</taxon>
        <taxon>Neobatrachia</taxon>
        <taxon>Hyloidea</taxon>
        <taxon>Leptodactylidae</taxon>
        <taxon>Leiuperinae</taxon>
        <taxon>Engystomops</taxon>
    </lineage>
</organism>
<dbReference type="InterPro" id="IPR019407">
    <property type="entry name" value="CTU2"/>
</dbReference>
<dbReference type="GO" id="GO:0016783">
    <property type="term" value="F:sulfurtransferase activity"/>
    <property type="evidence" value="ECO:0007669"/>
    <property type="project" value="TreeGrafter"/>
</dbReference>
<dbReference type="Pfam" id="PF10288">
    <property type="entry name" value="CTU2"/>
    <property type="match status" value="1"/>
</dbReference>
<proteinExistence type="predicted"/>
<accession>A0AAV7AAG1</accession>
<dbReference type="AlphaFoldDB" id="A0AAV7AAG1"/>
<dbReference type="Proteomes" id="UP000824782">
    <property type="component" value="Unassembled WGS sequence"/>
</dbReference>
<keyword evidence="4" id="KW-1185">Reference proteome</keyword>
<dbReference type="GO" id="GO:0000049">
    <property type="term" value="F:tRNA binding"/>
    <property type="evidence" value="ECO:0007669"/>
    <property type="project" value="InterPro"/>
</dbReference>